<proteinExistence type="predicted"/>
<name>A0A8S5M3V1_9CAUD</name>
<organism evidence="2">
    <name type="scientific">Myoviridae sp. ctdxI18</name>
    <dbReference type="NCBI Taxonomy" id="2826673"/>
    <lineage>
        <taxon>Viruses</taxon>
        <taxon>Duplodnaviria</taxon>
        <taxon>Heunggongvirae</taxon>
        <taxon>Uroviricota</taxon>
        <taxon>Caudoviricetes</taxon>
    </lineage>
</organism>
<reference evidence="2" key="1">
    <citation type="journal article" date="2021" name="Proc. Natl. Acad. Sci. U.S.A.">
        <title>A Catalog of Tens of Thousands of Viruses from Human Metagenomes Reveals Hidden Associations with Chronic Diseases.</title>
        <authorList>
            <person name="Tisza M.J."/>
            <person name="Buck C.B."/>
        </authorList>
    </citation>
    <scope>NUCLEOTIDE SEQUENCE</scope>
    <source>
        <strain evidence="2">CtdxI18</strain>
    </source>
</reference>
<protein>
    <submittedName>
        <fullName evidence="2">PORTAL PROTEIN</fullName>
    </submittedName>
</protein>
<accession>A0A8S5M3V1</accession>
<feature type="compositionally biased region" description="Low complexity" evidence="1">
    <location>
        <begin position="475"/>
        <end position="488"/>
    </location>
</feature>
<dbReference type="InterPro" id="IPR006428">
    <property type="entry name" value="Portal_SPP1-type"/>
</dbReference>
<feature type="compositionally biased region" description="Basic and acidic residues" evidence="1">
    <location>
        <begin position="494"/>
        <end position="517"/>
    </location>
</feature>
<sequence>MILYMNRRDVPEAEQGVLSSAVIDYVVGRANEYERRCRALYGRYIGVPQIHRGEDENDVRAEANYAKYIVDIIRGYFLSEPVKYDCNDKDKKDSQAKLSLVSTVEAKLDRESGNLIRHNAVDENKDGLCDLCSKEIDISAVMAAYHSQNIATIDQRIGKAMGIYGESCELLYASTEEQPRPRSAVYAPDQIVLVQDDTVEHKDLFALWFEQRERTDRSRYYAVTVYTATQYQQYESTSLDKENYVYNPVGAPVPHFFDEVPVVCYENNEERQGDFEQVANLIDARNELLSDRLTDKRKFVNSILAAFGAVLPQDTMEAAKRDRLIDGIPQDARLEYIQKTFDENSMKVLDDTLVSDIHKMTLTPDMTDQAFAGNASGVALKLKLLALHLLVKSKMSAMEAGLKKRWTLYNNWLAHNGIDPVSVDDVDMVFTVALPIDEAQIVSMVCTLKNAGLVDDQTLLSLLWFVKDPAEAVENMKQQKQENQQQYMDSFAAKAEDKADEKGQSADQEQQDKEKDA</sequence>
<evidence type="ECO:0000313" key="2">
    <source>
        <dbReference type="EMBL" id="DAD76747.1"/>
    </source>
</evidence>
<evidence type="ECO:0000256" key="1">
    <source>
        <dbReference type="SAM" id="MobiDB-lite"/>
    </source>
</evidence>
<dbReference type="EMBL" id="BK014808">
    <property type="protein sequence ID" value="DAD76747.1"/>
    <property type="molecule type" value="Genomic_DNA"/>
</dbReference>
<dbReference type="Pfam" id="PF05133">
    <property type="entry name" value="SPP1_portal"/>
    <property type="match status" value="1"/>
</dbReference>
<dbReference type="InterPro" id="IPR021145">
    <property type="entry name" value="Portal_protein_SPP1_Gp6-like"/>
</dbReference>
<feature type="region of interest" description="Disordered" evidence="1">
    <location>
        <begin position="475"/>
        <end position="517"/>
    </location>
</feature>
<dbReference type="NCBIfam" id="TIGR01538">
    <property type="entry name" value="portal_SPP1"/>
    <property type="match status" value="1"/>
</dbReference>